<dbReference type="Pfam" id="PF00787">
    <property type="entry name" value="PX"/>
    <property type="match status" value="1"/>
</dbReference>
<dbReference type="PANTHER" id="PTHR15508">
    <property type="entry name" value="RIBOSOMAL PROTEIN S6 KINASE"/>
    <property type="match status" value="1"/>
</dbReference>
<comment type="caution">
    <text evidence="2">The sequence shown here is derived from an EMBL/GenBank/DDBJ whole genome shotgun (WGS) entry which is preliminary data.</text>
</comment>
<reference evidence="2" key="1">
    <citation type="submission" date="2023-07" db="EMBL/GenBank/DDBJ databases">
        <authorList>
            <person name="Stuckert A."/>
        </authorList>
    </citation>
    <scope>NUCLEOTIDE SEQUENCE</scope>
</reference>
<evidence type="ECO:0000313" key="3">
    <source>
        <dbReference type="Proteomes" id="UP001176940"/>
    </source>
</evidence>
<proteinExistence type="predicted"/>
<dbReference type="PROSITE" id="PS50195">
    <property type="entry name" value="PX"/>
    <property type="match status" value="1"/>
</dbReference>
<organism evidence="2 3">
    <name type="scientific">Ranitomeya imitator</name>
    <name type="common">mimic poison frog</name>
    <dbReference type="NCBI Taxonomy" id="111125"/>
    <lineage>
        <taxon>Eukaryota</taxon>
        <taxon>Metazoa</taxon>
        <taxon>Chordata</taxon>
        <taxon>Craniata</taxon>
        <taxon>Vertebrata</taxon>
        <taxon>Euteleostomi</taxon>
        <taxon>Amphibia</taxon>
        <taxon>Batrachia</taxon>
        <taxon>Anura</taxon>
        <taxon>Neobatrachia</taxon>
        <taxon>Hyloidea</taxon>
        <taxon>Dendrobatidae</taxon>
        <taxon>Dendrobatinae</taxon>
        <taxon>Ranitomeya</taxon>
    </lineage>
</organism>
<dbReference type="PANTHER" id="PTHR15508:SF9">
    <property type="entry name" value="SORTING NEXIN-15"/>
    <property type="match status" value="1"/>
</dbReference>
<gene>
    <name evidence="2" type="ORF">RIMI_LOCUS858622</name>
</gene>
<evidence type="ECO:0000259" key="1">
    <source>
        <dbReference type="PROSITE" id="PS50195"/>
    </source>
</evidence>
<feature type="domain" description="PX" evidence="1">
    <location>
        <begin position="125"/>
        <end position="242"/>
    </location>
</feature>
<accession>A0ABN9KPL8</accession>
<dbReference type="InterPro" id="IPR001683">
    <property type="entry name" value="PX_dom"/>
</dbReference>
<dbReference type="Gene3D" id="3.30.1520.10">
    <property type="entry name" value="Phox-like domain"/>
    <property type="match status" value="1"/>
</dbReference>
<dbReference type="Proteomes" id="UP001176940">
    <property type="component" value="Unassembled WGS sequence"/>
</dbReference>
<dbReference type="InterPro" id="IPR036871">
    <property type="entry name" value="PX_dom_sf"/>
</dbReference>
<keyword evidence="3" id="KW-1185">Reference proteome</keyword>
<protein>
    <recommendedName>
        <fullName evidence="1">PX domain-containing protein</fullName>
    </recommendedName>
</protein>
<dbReference type="EMBL" id="CAUEEQ010001080">
    <property type="protein sequence ID" value="CAJ0918729.1"/>
    <property type="molecule type" value="Genomic_DNA"/>
</dbReference>
<dbReference type="InterPro" id="IPR036181">
    <property type="entry name" value="MIT_dom_sf"/>
</dbReference>
<dbReference type="SUPFAM" id="SSF116846">
    <property type="entry name" value="MIT domain"/>
    <property type="match status" value="1"/>
</dbReference>
<dbReference type="SMART" id="SM00312">
    <property type="entry name" value="PX"/>
    <property type="match status" value="1"/>
</dbReference>
<evidence type="ECO:0000313" key="2">
    <source>
        <dbReference type="EMBL" id="CAJ0918729.1"/>
    </source>
</evidence>
<name>A0ABN9KPL8_9NEOB</name>
<sequence>MPGAQSELASLSPPPSVELNIKRKSGLQLISDFFFISIRMKAGTTCYASAQDPQDQKCRHRWNGTGLEACCLGDRPPLQNMLSAYKFFAIQLASTVFKLRRALCRFNSDQLWHSAHNLESSRLDNKSNFIVNRFAAGSVLTDDYGTFERSLIHSALTIVVWKRYSDFKKLHGELSYTHRNLFQRTQEFPPFPRAQVFGRFEAPVIEERRQAAEDMLRFTVNIVALNNSPQLKEFFRTGDVTLRSDGPDSADTVVLPPPLIPEPVRSSSTELKEEVDGSDEMETLVLPEVQDAISSSGKCALLAGVGVLHIRSVRVRHLAPTLMNRSQLWLQPDVTGAALRRFIHCKAATIRYVRTALGMSGPADSQVLVPELHPNLNLTPLESEPSQFDLLFDLGEDLCQTLEEETANPTPAPKTLAPNDLALFDPCYAEDGALSETESSLNLLSVRCNEEELAPAMLLGEEDGASYLSQATAEVQEAMGRESSGDYAEAFRLFRNAVDILLKGVKGFFSVPFQSLKNGQARTWHLSAI</sequence>
<dbReference type="Gene3D" id="1.20.58.80">
    <property type="entry name" value="Phosphotransferase system, lactose/cellobiose-type IIA subunit"/>
    <property type="match status" value="1"/>
</dbReference>
<dbReference type="SUPFAM" id="SSF64268">
    <property type="entry name" value="PX domain"/>
    <property type="match status" value="1"/>
</dbReference>
<dbReference type="InterPro" id="IPR051866">
    <property type="entry name" value="Intracell_Sig-Traffick_Protein"/>
</dbReference>